<feature type="domain" description="SMODS and SLOG-associating 2TM effector" evidence="2">
    <location>
        <begin position="26"/>
        <end position="180"/>
    </location>
</feature>
<keyword evidence="1" id="KW-0812">Transmembrane</keyword>
<evidence type="ECO:0000313" key="4">
    <source>
        <dbReference type="Proteomes" id="UP000559182"/>
    </source>
</evidence>
<reference evidence="3 4" key="1">
    <citation type="submission" date="2020-08" db="EMBL/GenBank/DDBJ databases">
        <title>Sequencing the genomes of 1000 actinobacteria strains.</title>
        <authorList>
            <person name="Klenk H.-P."/>
        </authorList>
    </citation>
    <scope>NUCLEOTIDE SEQUENCE [LARGE SCALE GENOMIC DNA]</scope>
    <source>
        <strain evidence="3 4">DSM 105369</strain>
    </source>
</reference>
<dbReference type="AlphaFoldDB" id="A0A839NFK4"/>
<evidence type="ECO:0000259" key="2">
    <source>
        <dbReference type="Pfam" id="PF18183"/>
    </source>
</evidence>
<keyword evidence="1" id="KW-1133">Transmembrane helix</keyword>
<gene>
    <name evidence="3" type="ORF">FHU39_003492</name>
</gene>
<name>A0A839NFK4_9MICO</name>
<organism evidence="3 4">
    <name type="scientific">Flexivirga oryzae</name>
    <dbReference type="NCBI Taxonomy" id="1794944"/>
    <lineage>
        <taxon>Bacteria</taxon>
        <taxon>Bacillati</taxon>
        <taxon>Actinomycetota</taxon>
        <taxon>Actinomycetes</taxon>
        <taxon>Micrococcales</taxon>
        <taxon>Dermacoccaceae</taxon>
        <taxon>Flexivirga</taxon>
    </lineage>
</organism>
<evidence type="ECO:0000256" key="1">
    <source>
        <dbReference type="SAM" id="Phobius"/>
    </source>
</evidence>
<keyword evidence="4" id="KW-1185">Reference proteome</keyword>
<dbReference type="Pfam" id="PF18183">
    <property type="entry name" value="SLATT_2"/>
    <property type="match status" value="1"/>
</dbReference>
<protein>
    <recommendedName>
        <fullName evidence="2">SMODS and SLOG-associating 2TM effector domain-containing protein</fullName>
    </recommendedName>
</protein>
<dbReference type="InterPro" id="IPR040688">
    <property type="entry name" value="SLATT_2"/>
</dbReference>
<dbReference type="RefSeq" id="WP_183321867.1">
    <property type="nucleotide sequence ID" value="NZ_JACHVQ010000003.1"/>
</dbReference>
<sequence>MFGHGRRQDVGLLGGGLTQTTGDVERALNELHGAVVSKIEEVDRWYLSDKRRKRVASRTLRAFAILLTALGSIWPLAISASSTSSSPSWGYAFLAAAGASIAFDRFFGLSLAWMRDLAAHEQIRALHTQFVFDWAQECLASTGQSDVGARLSILRSVAEDLGSIVSSETATWTVQLGTLVDSLERSVSPLGGEQRGAGADTADR</sequence>
<proteinExistence type="predicted"/>
<dbReference type="EMBL" id="JACHVQ010000003">
    <property type="protein sequence ID" value="MBB2893461.1"/>
    <property type="molecule type" value="Genomic_DNA"/>
</dbReference>
<dbReference type="NCBIfam" id="NF033633">
    <property type="entry name" value="SLATT_2"/>
    <property type="match status" value="1"/>
</dbReference>
<comment type="caution">
    <text evidence="3">The sequence shown here is derived from an EMBL/GenBank/DDBJ whole genome shotgun (WGS) entry which is preliminary data.</text>
</comment>
<dbReference type="Proteomes" id="UP000559182">
    <property type="component" value="Unassembled WGS sequence"/>
</dbReference>
<feature type="transmembrane region" description="Helical" evidence="1">
    <location>
        <begin position="60"/>
        <end position="77"/>
    </location>
</feature>
<evidence type="ECO:0000313" key="3">
    <source>
        <dbReference type="EMBL" id="MBB2893461.1"/>
    </source>
</evidence>
<keyword evidence="1" id="KW-0472">Membrane</keyword>
<feature type="transmembrane region" description="Helical" evidence="1">
    <location>
        <begin position="89"/>
        <end position="114"/>
    </location>
</feature>
<accession>A0A839NFK4</accession>